<dbReference type="PANTHER" id="PTHR38788">
    <property type="entry name" value="CLR5 DOMAIN-CONTAINING PROTEIN"/>
    <property type="match status" value="1"/>
</dbReference>
<dbReference type="RefSeq" id="XP_008711227.1">
    <property type="nucleotide sequence ID" value="XM_008713005.1"/>
</dbReference>
<reference evidence="2 3" key="1">
    <citation type="submission" date="2013-03" db="EMBL/GenBank/DDBJ databases">
        <title>The Genome Sequence of Phialophora europaea CBS 101466.</title>
        <authorList>
            <consortium name="The Broad Institute Genomics Platform"/>
            <person name="Cuomo C."/>
            <person name="de Hoog S."/>
            <person name="Gorbushina A."/>
            <person name="Walker B."/>
            <person name="Young S.K."/>
            <person name="Zeng Q."/>
            <person name="Gargeya S."/>
            <person name="Fitzgerald M."/>
            <person name="Haas B."/>
            <person name="Abouelleil A."/>
            <person name="Allen A.W."/>
            <person name="Alvarado L."/>
            <person name="Arachchi H.M."/>
            <person name="Berlin A.M."/>
            <person name="Chapman S.B."/>
            <person name="Gainer-Dewar J."/>
            <person name="Goldberg J."/>
            <person name="Griggs A."/>
            <person name="Gujja S."/>
            <person name="Hansen M."/>
            <person name="Howarth C."/>
            <person name="Imamovic A."/>
            <person name="Ireland A."/>
            <person name="Larimer J."/>
            <person name="McCowan C."/>
            <person name="Murphy C."/>
            <person name="Pearson M."/>
            <person name="Poon T.W."/>
            <person name="Priest M."/>
            <person name="Roberts A."/>
            <person name="Saif S."/>
            <person name="Shea T."/>
            <person name="Sisk P."/>
            <person name="Sykes S."/>
            <person name="Wortman J."/>
            <person name="Nusbaum C."/>
            <person name="Birren B."/>
        </authorList>
    </citation>
    <scope>NUCLEOTIDE SEQUENCE [LARGE SCALE GENOMIC DNA]</scope>
    <source>
        <strain evidence="2 3">CBS 101466</strain>
    </source>
</reference>
<dbReference type="PANTHER" id="PTHR38788:SF3">
    <property type="entry name" value="CLR5 DOMAIN-CONTAINING PROTEIN"/>
    <property type="match status" value="1"/>
</dbReference>
<gene>
    <name evidence="2" type="ORF">HMPREF1541_00700</name>
</gene>
<name>W2SD19_CYPE1</name>
<evidence type="ECO:0000313" key="2">
    <source>
        <dbReference type="EMBL" id="ETN46515.1"/>
    </source>
</evidence>
<sequence length="292" mass="33705">MEEMTHRGFYASKKQYKNKITAWGLDKNNKRSEVEAMLREKRRRESLGQSCIFVSRGWLVDTTSLERFSRRARISSRITNTRHENQAEVELPPDVRCIPLPSSPNAITAPTDLETLRKLFHYTSVLFHSFFDRDFTSMVRRDYSMLDAAHNIMLDALRALSVQQYTRAGPLLDSAFSLFDDIVTSNHPNGLSVVLKTVAACYRHGFADIGTRVADYAREMAGVRLDERDPRWVLYQMLPTLKMSEARGNKGMVVPRDEVVGVYEVFCRDLWRRKRPGGGVLVLLWYPSLFCW</sequence>
<dbReference type="STRING" id="1220924.W2SD19"/>
<evidence type="ECO:0000259" key="1">
    <source>
        <dbReference type="Pfam" id="PF14420"/>
    </source>
</evidence>
<proteinExistence type="predicted"/>
<dbReference type="InterPro" id="IPR025676">
    <property type="entry name" value="Clr5_dom"/>
</dbReference>
<accession>W2SD19</accession>
<dbReference type="Proteomes" id="UP000030752">
    <property type="component" value="Unassembled WGS sequence"/>
</dbReference>
<organism evidence="2 3">
    <name type="scientific">Cyphellophora europaea (strain CBS 101466)</name>
    <name type="common">Phialophora europaea</name>
    <dbReference type="NCBI Taxonomy" id="1220924"/>
    <lineage>
        <taxon>Eukaryota</taxon>
        <taxon>Fungi</taxon>
        <taxon>Dikarya</taxon>
        <taxon>Ascomycota</taxon>
        <taxon>Pezizomycotina</taxon>
        <taxon>Eurotiomycetes</taxon>
        <taxon>Chaetothyriomycetidae</taxon>
        <taxon>Chaetothyriales</taxon>
        <taxon>Cyphellophoraceae</taxon>
        <taxon>Cyphellophora</taxon>
    </lineage>
</organism>
<dbReference type="VEuPathDB" id="FungiDB:HMPREF1541_00700"/>
<dbReference type="AlphaFoldDB" id="W2SD19"/>
<evidence type="ECO:0000313" key="3">
    <source>
        <dbReference type="Proteomes" id="UP000030752"/>
    </source>
</evidence>
<dbReference type="eggNOG" id="ENOG502SI3C">
    <property type="taxonomic scope" value="Eukaryota"/>
</dbReference>
<feature type="domain" description="Clr5" evidence="1">
    <location>
        <begin position="1"/>
        <end position="27"/>
    </location>
</feature>
<dbReference type="InParanoid" id="W2SD19"/>
<dbReference type="EMBL" id="KB822711">
    <property type="protein sequence ID" value="ETN46515.1"/>
    <property type="molecule type" value="Genomic_DNA"/>
</dbReference>
<dbReference type="Pfam" id="PF14420">
    <property type="entry name" value="Clr5"/>
    <property type="match status" value="1"/>
</dbReference>
<dbReference type="OrthoDB" id="4134218at2759"/>
<dbReference type="HOGENOM" id="CLU_953213_0_0_1"/>
<keyword evidence="3" id="KW-1185">Reference proteome</keyword>
<dbReference type="GeneID" id="19968039"/>
<protein>
    <recommendedName>
        <fullName evidence="1">Clr5 domain-containing protein</fullName>
    </recommendedName>
</protein>